<evidence type="ECO:0000259" key="4">
    <source>
        <dbReference type="Pfam" id="PF05193"/>
    </source>
</evidence>
<gene>
    <name evidence="5" type="ORF">MARI151_60084</name>
</gene>
<dbReference type="EMBL" id="CABWLR010000006">
    <property type="protein sequence ID" value="VXC11604.1"/>
    <property type="molecule type" value="Genomic_DNA"/>
</dbReference>
<feature type="domain" description="Peptidase M16 C-terminal" evidence="4">
    <location>
        <begin position="202"/>
        <end position="377"/>
    </location>
</feature>
<feature type="signal peptide" evidence="2">
    <location>
        <begin position="1"/>
        <end position="20"/>
    </location>
</feature>
<feature type="domain" description="Peptidase M16 C-terminal" evidence="4">
    <location>
        <begin position="642"/>
        <end position="820"/>
    </location>
</feature>
<feature type="domain" description="Peptidase M16 N-terminal" evidence="3">
    <location>
        <begin position="47"/>
        <end position="179"/>
    </location>
</feature>
<dbReference type="InterPro" id="IPR011249">
    <property type="entry name" value="Metalloenz_LuxS/M16"/>
</dbReference>
<organism evidence="5 6">
    <name type="scientific">Maribacter litoralis</name>
    <dbReference type="NCBI Taxonomy" id="2059726"/>
    <lineage>
        <taxon>Bacteria</taxon>
        <taxon>Pseudomonadati</taxon>
        <taxon>Bacteroidota</taxon>
        <taxon>Flavobacteriia</taxon>
        <taxon>Flavobacteriales</taxon>
        <taxon>Flavobacteriaceae</taxon>
        <taxon>Maribacter</taxon>
    </lineage>
</organism>
<dbReference type="Gene3D" id="3.30.830.10">
    <property type="entry name" value="Metalloenzyme, LuxS/M16 peptidase-like"/>
    <property type="match status" value="4"/>
</dbReference>
<accession>A0A653WC76</accession>
<evidence type="ECO:0000313" key="5">
    <source>
        <dbReference type="EMBL" id="VXC11604.1"/>
    </source>
</evidence>
<dbReference type="InterPro" id="IPR011765">
    <property type="entry name" value="Pept_M16_N"/>
</dbReference>
<dbReference type="Proteomes" id="UP000430202">
    <property type="component" value="Unassembled WGS sequence"/>
</dbReference>
<keyword evidence="6" id="KW-1185">Reference proteome</keyword>
<evidence type="ECO:0000256" key="2">
    <source>
        <dbReference type="SAM" id="SignalP"/>
    </source>
</evidence>
<dbReference type="PANTHER" id="PTHR11851:SF49">
    <property type="entry name" value="MITOCHONDRIAL-PROCESSING PEPTIDASE SUBUNIT ALPHA"/>
    <property type="match status" value="1"/>
</dbReference>
<sequence>MKKTILFIMLSLFCLTKHWAQEFEFKSDQIDLKYEKFVLPNGLTLLVHEDHKAPIAAVNVWYHVGSKNEKPGKSGFAHLFEHLMFNGSENYNDDYFQALERIGGTDLNGTTNTDRTNYFQNVPVAALDQVLFLESDRMGHLLGAIDQEKLDEQRGVVQNEKRQGENQPYGKQWNLLTKAMYPKGHPYSWTVIGEMEDLNAASLDDVKEWFKSYYGAANAVVAVAGDINPQEVYKKVLNYFGDIPAGPTIARQEVNIPLKSTDTYEVYEDRVPEARILFSWNTPEFGNREDIHFDLISSILTSGKNSRLYKRLVYDEQLASSVVSFQASNEIASEFITWANVKPGGDIDKVQQIMEDELAKLIKDGPTESELKRVKAAYFSSFIKGLERIGGFGGVSDILASNQTYFGDAAYYKTVLEYVENATIADIQNTAKKWLTRGKHVLLCKPFPEYTITDSTIDRSKLPEVGEAKSSKFPTLQRDKLSNGLNIVLAKRTGVPTVVMNLMFDAGYKTDYLSSPGTAALSMDLLDEGTKDLNSLEINEKLQLLGANLYTYSSQDNSNIYLNTLKPSLDASIDLFADVVLNPAFPEKEFERLKDEQLNRIQQEKSQPISMALRVMNKYLYGEGHPYSNPYTGTGYTETVSKLTKDDVQKFYSTWIRPNNATLVVTGDIDMKDLKSKLEKTFGKWKKADVPTITFTTPKVDSKNTLYLMDRPESEQSVILAGHLTEKYGDVSQIALEQMVSILGGDFTSRINMNLREDKHWAYGASGFVMGSKAERPFIMYAPVQTDKSAESVTELRKEISEFISTRPVTKEELEKVKTNQILSLPGQWETNSAVNSSMANLVNYGLPDDYYQKYDANVRNLSLQEVRDVSKKIVKPEAVNWFMVGDRAKIADKLDALGFDAIIEIDADGKPKKPAIKEVQQELKN</sequence>
<feature type="domain" description="Peptidase M16 N-terminal" evidence="3">
    <location>
        <begin position="488"/>
        <end position="610"/>
    </location>
</feature>
<proteinExistence type="inferred from homology"/>
<dbReference type="RefSeq" id="WP_159303768.1">
    <property type="nucleotide sequence ID" value="NZ_LR733271.1"/>
</dbReference>
<evidence type="ECO:0000256" key="1">
    <source>
        <dbReference type="ARBA" id="ARBA00007261"/>
    </source>
</evidence>
<protein>
    <submittedName>
        <fullName evidence="5">Predicted Zn-dependent peptidase</fullName>
    </submittedName>
</protein>
<dbReference type="Pfam" id="PF05193">
    <property type="entry name" value="Peptidase_M16_C"/>
    <property type="match status" value="2"/>
</dbReference>
<dbReference type="InterPro" id="IPR050361">
    <property type="entry name" value="MPP/UQCRC_Complex"/>
</dbReference>
<keyword evidence="2" id="KW-0732">Signal</keyword>
<dbReference type="GO" id="GO:0046872">
    <property type="term" value="F:metal ion binding"/>
    <property type="evidence" value="ECO:0007669"/>
    <property type="project" value="InterPro"/>
</dbReference>
<dbReference type="PANTHER" id="PTHR11851">
    <property type="entry name" value="METALLOPROTEASE"/>
    <property type="match status" value="1"/>
</dbReference>
<dbReference type="InterPro" id="IPR007863">
    <property type="entry name" value="Peptidase_M16_C"/>
</dbReference>
<reference evidence="5 6" key="1">
    <citation type="submission" date="2019-10" db="EMBL/GenBank/DDBJ databases">
        <authorList>
            <person name="Karimi E."/>
        </authorList>
    </citation>
    <scope>NUCLEOTIDE SEQUENCE [LARGE SCALE GENOMIC DNA]</scope>
    <source>
        <strain evidence="5">Maribacter sp. 151</strain>
    </source>
</reference>
<feature type="chain" id="PRO_5024845930" evidence="2">
    <location>
        <begin position="21"/>
        <end position="926"/>
    </location>
</feature>
<dbReference type="Pfam" id="PF00675">
    <property type="entry name" value="Peptidase_M16"/>
    <property type="match status" value="2"/>
</dbReference>
<name>A0A653WC76_9FLAO</name>
<evidence type="ECO:0000259" key="3">
    <source>
        <dbReference type="Pfam" id="PF00675"/>
    </source>
</evidence>
<dbReference type="AlphaFoldDB" id="A0A653WC76"/>
<dbReference type="SUPFAM" id="SSF63411">
    <property type="entry name" value="LuxS/MPP-like metallohydrolase"/>
    <property type="match status" value="4"/>
</dbReference>
<evidence type="ECO:0000313" key="6">
    <source>
        <dbReference type="Proteomes" id="UP000430202"/>
    </source>
</evidence>
<comment type="similarity">
    <text evidence="1">Belongs to the peptidase M16 family.</text>
</comment>